<organism evidence="1">
    <name type="scientific">Faucicola osloensis</name>
    <name type="common">Moraxella osloensis</name>
    <dbReference type="NCBI Taxonomy" id="34062"/>
    <lineage>
        <taxon>Bacteria</taxon>
        <taxon>Pseudomonadati</taxon>
        <taxon>Pseudomonadota</taxon>
        <taxon>Gammaproteobacteria</taxon>
        <taxon>Moraxellales</taxon>
        <taxon>Moraxellaceae</taxon>
        <taxon>Faucicola</taxon>
    </lineage>
</organism>
<sequence>MRIKTKISLRIDDDLLKILKDYSSNNLTACIESLIWKGLMTDLAEANQQLTLAKASKNLENNQSNDFEKEMRIATVFLQQMVYKMSLKQGFKEEEIKQLHTMIQKKFN</sequence>
<geneLocation type="plasmid" evidence="1">
    <name>p1</name>
</geneLocation>
<evidence type="ECO:0000313" key="1">
    <source>
        <dbReference type="EMBL" id="QHG10740.1"/>
    </source>
</evidence>
<dbReference type="EMBL" id="CP047227">
    <property type="protein sequence ID" value="QHG10740.1"/>
    <property type="molecule type" value="Genomic_DNA"/>
</dbReference>
<protein>
    <submittedName>
        <fullName evidence="1">Uncharacterized protein</fullName>
    </submittedName>
</protein>
<dbReference type="AlphaFoldDB" id="A0A6P1KIL0"/>
<accession>A0A6P1KIL0</accession>
<proteinExistence type="predicted"/>
<gene>
    <name evidence="1" type="ORF">GSF12_12130</name>
</gene>
<name>A0A6P1KIL0_FAUOS</name>
<reference evidence="1" key="1">
    <citation type="journal article" date="2020" name="Microbiol. Resour. Announc.">
        <title>Complete Genome Sequence of Moraxella osloensis Strain YV1, Isolated from an Australian Wastewater Treatment Plant.</title>
        <authorList>
            <person name="Batinovic S."/>
            <person name="Rice D.T.F."/>
            <person name="Seviour R.J."/>
            <person name="Petrovski S."/>
        </authorList>
    </citation>
    <scope>NUCLEOTIDE SEQUENCE</scope>
    <source>
        <strain evidence="1">YV1</strain>
    </source>
</reference>
<keyword evidence="1" id="KW-0614">Plasmid</keyword>